<dbReference type="PANTHER" id="PTHR13878">
    <property type="entry name" value="GULONOLACTONE OXIDASE"/>
    <property type="match status" value="1"/>
</dbReference>
<accession>A0A3M7GR26</accession>
<dbReference type="InterPro" id="IPR016169">
    <property type="entry name" value="FAD-bd_PCMH_sub2"/>
</dbReference>
<dbReference type="InterPro" id="IPR036318">
    <property type="entry name" value="FAD-bd_PCMH-like_sf"/>
</dbReference>
<feature type="domain" description="FAD-binding PCMH-type" evidence="4">
    <location>
        <begin position="150"/>
        <end position="329"/>
    </location>
</feature>
<keyword evidence="2" id="KW-0560">Oxidoreductase</keyword>
<dbReference type="Gene3D" id="3.30.465.10">
    <property type="match status" value="2"/>
</dbReference>
<evidence type="ECO:0000256" key="3">
    <source>
        <dbReference type="SAM" id="SignalP"/>
    </source>
</evidence>
<dbReference type="SUPFAM" id="SSF56176">
    <property type="entry name" value="FAD-binding/transporter-associated domain-like"/>
    <property type="match status" value="1"/>
</dbReference>
<dbReference type="PANTHER" id="PTHR13878:SF91">
    <property type="entry name" value="FAD BINDING DOMAIN PROTEIN (AFU_ORTHOLOGUE AFUA_6G12070)-RELATED"/>
    <property type="match status" value="1"/>
</dbReference>
<proteinExistence type="inferred from homology"/>
<dbReference type="Pfam" id="PF01565">
    <property type="entry name" value="FAD_binding_4"/>
    <property type="match status" value="1"/>
</dbReference>
<evidence type="ECO:0000313" key="6">
    <source>
        <dbReference type="Proteomes" id="UP000280598"/>
    </source>
</evidence>
<feature type="signal peptide" evidence="3">
    <location>
        <begin position="1"/>
        <end position="20"/>
    </location>
</feature>
<dbReference type="VEuPathDB" id="FungiDB:BTJ68_07714"/>
<dbReference type="InterPro" id="IPR016166">
    <property type="entry name" value="FAD-bd_PCMH"/>
</dbReference>
<dbReference type="Pfam" id="PF08031">
    <property type="entry name" value="BBE"/>
    <property type="match status" value="1"/>
</dbReference>
<dbReference type="InterPro" id="IPR012951">
    <property type="entry name" value="BBE"/>
</dbReference>
<dbReference type="GO" id="GO:0071949">
    <property type="term" value="F:FAD binding"/>
    <property type="evidence" value="ECO:0007669"/>
    <property type="project" value="InterPro"/>
</dbReference>
<keyword evidence="3" id="KW-0732">Signal</keyword>
<comment type="caution">
    <text evidence="5">The sequence shown here is derived from an EMBL/GenBank/DDBJ whole genome shotgun (WGS) entry which is preliminary data.</text>
</comment>
<comment type="similarity">
    <text evidence="1">Belongs to the oxygen-dependent FAD-linked oxidoreductase family.</text>
</comment>
<evidence type="ECO:0000259" key="4">
    <source>
        <dbReference type="PROSITE" id="PS51387"/>
    </source>
</evidence>
<dbReference type="AlphaFoldDB" id="A0A3M7GR26"/>
<organism evidence="5 6">
    <name type="scientific">Hortaea werneckii</name>
    <name type="common">Black yeast</name>
    <name type="synonym">Cladosporium werneckii</name>
    <dbReference type="NCBI Taxonomy" id="91943"/>
    <lineage>
        <taxon>Eukaryota</taxon>
        <taxon>Fungi</taxon>
        <taxon>Dikarya</taxon>
        <taxon>Ascomycota</taxon>
        <taxon>Pezizomycotina</taxon>
        <taxon>Dothideomycetes</taxon>
        <taxon>Dothideomycetidae</taxon>
        <taxon>Mycosphaerellales</taxon>
        <taxon>Teratosphaeriaceae</taxon>
        <taxon>Hortaea</taxon>
    </lineage>
</organism>
<evidence type="ECO:0000313" key="5">
    <source>
        <dbReference type="EMBL" id="RMZ03429.1"/>
    </source>
</evidence>
<evidence type="ECO:0000256" key="1">
    <source>
        <dbReference type="ARBA" id="ARBA00005466"/>
    </source>
</evidence>
<name>A0A3M7GR26_HORWE</name>
<dbReference type="PROSITE" id="PS51387">
    <property type="entry name" value="FAD_PCMH"/>
    <property type="match status" value="1"/>
</dbReference>
<gene>
    <name evidence="5" type="ORF">D0860_06795</name>
</gene>
<protein>
    <recommendedName>
        <fullName evidence="4">FAD-binding PCMH-type domain-containing protein</fullName>
    </recommendedName>
</protein>
<dbReference type="Proteomes" id="UP000280598">
    <property type="component" value="Unassembled WGS sequence"/>
</dbReference>
<dbReference type="GO" id="GO:0016491">
    <property type="term" value="F:oxidoreductase activity"/>
    <property type="evidence" value="ECO:0007669"/>
    <property type="project" value="UniProtKB-KW"/>
</dbReference>
<dbReference type="EMBL" id="QWIS01000165">
    <property type="protein sequence ID" value="RMZ03429.1"/>
    <property type="molecule type" value="Genomic_DNA"/>
</dbReference>
<dbReference type="InterPro" id="IPR006094">
    <property type="entry name" value="Oxid_FAD_bind_N"/>
</dbReference>
<dbReference type="InterPro" id="IPR050432">
    <property type="entry name" value="FAD-linked_Oxidoreductases_BP"/>
</dbReference>
<sequence length="610" mass="67120">MMIHCYGRLLLAATCSAALATATPYQDCPGMHFDHAPPFFKSGHAHTECKCFPGDHCWPSKQDWDSLNQTVDGRLVATIPPASPCYHSWNNYDNATCTELRDTWTKVDTHLDSSSSIMAPFFANRNKSAPMMLNPRPGCDPFQAGQLPCVVGTYIQYAIDVATAKHVQAGVEFAAEHNIRLVVRNTGHDYNGKSTGAGALGLWMHHHKDIEVVDWDDTHYSGKALKMGAGVEALEAYKAADRAGLHVVGGTCPSIGISGGYSQGGGHSPLASLHGLAADQILEIEVITSEGEHLTVNRNQNQDLHWAMSGGGAETFAVTLSMKYKAHPDNAFSSMTLNYDASYVANATHYEVINWFHSFLPELTDLGITVVWYFTAAYLTILPATASNMDSTELKKLTKPLELKLETLNINFTSEYTDFDRFLTYFEGTTNPDQPIDVGIAQYGGRLIPRSTLTGDAANQDLTNALRFVNTQEAQFIGVALNVSSEIAGDVANAVLPAWRSSTIVGVVTTPWSFQKPWSEMVAQADLMTNTLLLAIDKVVGNPHAYLNEGDFQEPNWQSVFYGENYDKLLSIKNKYDPSHLLYAKTAVGAEYYTEREDHRLCRSWPPTKL</sequence>
<reference evidence="5 6" key="1">
    <citation type="journal article" date="2018" name="BMC Genomics">
        <title>Genomic evidence for intraspecific hybridization in a clonal and extremely halotolerant yeast.</title>
        <authorList>
            <person name="Gostincar C."/>
            <person name="Stajich J.E."/>
            <person name="Zupancic J."/>
            <person name="Zalar P."/>
            <person name="Gunde-Cimerman N."/>
        </authorList>
    </citation>
    <scope>NUCLEOTIDE SEQUENCE [LARGE SCALE GENOMIC DNA]</scope>
    <source>
        <strain evidence="5 6">EXF-562</strain>
    </source>
</reference>
<feature type="chain" id="PRO_5018188799" description="FAD-binding PCMH-type domain-containing protein" evidence="3">
    <location>
        <begin position="21"/>
        <end position="610"/>
    </location>
</feature>
<evidence type="ECO:0000256" key="2">
    <source>
        <dbReference type="ARBA" id="ARBA00023002"/>
    </source>
</evidence>